<protein>
    <submittedName>
        <fullName evidence="5">Helix-turn-helix domain-containing protein</fullName>
    </submittedName>
</protein>
<reference evidence="5 6" key="1">
    <citation type="submission" date="2024-09" db="EMBL/GenBank/DDBJ databases">
        <authorList>
            <person name="Sun Q."/>
            <person name="Mori K."/>
        </authorList>
    </citation>
    <scope>NUCLEOTIDE SEQUENCE [LARGE SCALE GENOMIC DNA]</scope>
    <source>
        <strain evidence="5 6">CICC 10874</strain>
    </source>
</reference>
<feature type="domain" description="HTH araC/xylS-type" evidence="4">
    <location>
        <begin position="183"/>
        <end position="281"/>
    </location>
</feature>
<dbReference type="InterPro" id="IPR018060">
    <property type="entry name" value="HTH_AraC"/>
</dbReference>
<dbReference type="SUPFAM" id="SSF51182">
    <property type="entry name" value="RmlC-like cupins"/>
    <property type="match status" value="1"/>
</dbReference>
<keyword evidence="6" id="KW-1185">Reference proteome</keyword>
<accession>A0ABV6RC99</accession>
<dbReference type="EMBL" id="JBHLSV010000013">
    <property type="protein sequence ID" value="MFC0674610.1"/>
    <property type="molecule type" value="Genomic_DNA"/>
</dbReference>
<evidence type="ECO:0000313" key="5">
    <source>
        <dbReference type="EMBL" id="MFC0674610.1"/>
    </source>
</evidence>
<dbReference type="PANTHER" id="PTHR46796">
    <property type="entry name" value="HTH-TYPE TRANSCRIPTIONAL ACTIVATOR RHAS-RELATED"/>
    <property type="match status" value="1"/>
</dbReference>
<dbReference type="InterPro" id="IPR050204">
    <property type="entry name" value="AraC_XylS_family_regulators"/>
</dbReference>
<dbReference type="Gene3D" id="1.10.10.60">
    <property type="entry name" value="Homeodomain-like"/>
    <property type="match status" value="2"/>
</dbReference>
<name>A0ABV6RC99_9MICO</name>
<dbReference type="InterPro" id="IPR009057">
    <property type="entry name" value="Homeodomain-like_sf"/>
</dbReference>
<keyword evidence="3" id="KW-0804">Transcription</keyword>
<evidence type="ECO:0000256" key="2">
    <source>
        <dbReference type="ARBA" id="ARBA00023125"/>
    </source>
</evidence>
<dbReference type="Pfam" id="PF12833">
    <property type="entry name" value="HTH_18"/>
    <property type="match status" value="1"/>
</dbReference>
<comment type="caution">
    <text evidence="5">The sequence shown here is derived from an EMBL/GenBank/DDBJ whole genome shotgun (WGS) entry which is preliminary data.</text>
</comment>
<dbReference type="RefSeq" id="WP_376980865.1">
    <property type="nucleotide sequence ID" value="NZ_JBHLSV010000013.1"/>
</dbReference>
<dbReference type="SUPFAM" id="SSF46689">
    <property type="entry name" value="Homeodomain-like"/>
    <property type="match status" value="2"/>
</dbReference>
<keyword evidence="2" id="KW-0238">DNA-binding</keyword>
<dbReference type="PROSITE" id="PS01124">
    <property type="entry name" value="HTH_ARAC_FAMILY_2"/>
    <property type="match status" value="1"/>
</dbReference>
<evidence type="ECO:0000259" key="4">
    <source>
        <dbReference type="PROSITE" id="PS01124"/>
    </source>
</evidence>
<sequence>MPAPSLAPGDGAAPGVVTVEAALWCRRGDPPPMESMHRHNDVEINVVVRGELHYLFAGRHLVVREGQIAAFWAAQPHGLVHSRPGDACWVHVPLQAVLGWNLPEAEMGAIARMEPLIIEAGTIGERLGSMVSLWVEEIEDPATAGIALLEIQATLRRIIRAAAAQGPRPEAGDLPPGRIGHVMRMAQCVVDRFREELTIADVAAAAHLAPSHAMTIFREALGVTLGEYITMCRVAEAQRLLLSTSMTSTEIAAEAGFGSLSSFYAHVGAACGMTPRQYRRQGR</sequence>
<evidence type="ECO:0000313" key="6">
    <source>
        <dbReference type="Proteomes" id="UP001589793"/>
    </source>
</evidence>
<keyword evidence="1" id="KW-0805">Transcription regulation</keyword>
<evidence type="ECO:0000256" key="1">
    <source>
        <dbReference type="ARBA" id="ARBA00023015"/>
    </source>
</evidence>
<organism evidence="5 6">
    <name type="scientific">Brachybacterium hainanense</name>
    <dbReference type="NCBI Taxonomy" id="1541174"/>
    <lineage>
        <taxon>Bacteria</taxon>
        <taxon>Bacillati</taxon>
        <taxon>Actinomycetota</taxon>
        <taxon>Actinomycetes</taxon>
        <taxon>Micrococcales</taxon>
        <taxon>Dermabacteraceae</taxon>
        <taxon>Brachybacterium</taxon>
    </lineage>
</organism>
<dbReference type="Gene3D" id="2.60.120.10">
    <property type="entry name" value="Jelly Rolls"/>
    <property type="match status" value="1"/>
</dbReference>
<gene>
    <name evidence="5" type="ORF">ACFFF6_11650</name>
</gene>
<dbReference type="InterPro" id="IPR014710">
    <property type="entry name" value="RmlC-like_jellyroll"/>
</dbReference>
<dbReference type="SMART" id="SM00342">
    <property type="entry name" value="HTH_ARAC"/>
    <property type="match status" value="1"/>
</dbReference>
<evidence type="ECO:0000256" key="3">
    <source>
        <dbReference type="ARBA" id="ARBA00023163"/>
    </source>
</evidence>
<dbReference type="Proteomes" id="UP001589793">
    <property type="component" value="Unassembled WGS sequence"/>
</dbReference>
<dbReference type="InterPro" id="IPR011051">
    <property type="entry name" value="RmlC_Cupin_sf"/>
</dbReference>
<dbReference type="PANTHER" id="PTHR46796:SF6">
    <property type="entry name" value="ARAC SUBFAMILY"/>
    <property type="match status" value="1"/>
</dbReference>
<proteinExistence type="predicted"/>